<dbReference type="EMBL" id="KK786180">
    <property type="protein sequence ID" value="KDO39984.1"/>
    <property type="molecule type" value="Genomic_DNA"/>
</dbReference>
<keyword evidence="2" id="KW-1185">Reference proteome</keyword>
<organism evidence="1 2">
    <name type="scientific">Citrus sinensis</name>
    <name type="common">Sweet orange</name>
    <name type="synonym">Citrus aurantium var. sinensis</name>
    <dbReference type="NCBI Taxonomy" id="2711"/>
    <lineage>
        <taxon>Eukaryota</taxon>
        <taxon>Viridiplantae</taxon>
        <taxon>Streptophyta</taxon>
        <taxon>Embryophyta</taxon>
        <taxon>Tracheophyta</taxon>
        <taxon>Spermatophyta</taxon>
        <taxon>Magnoliopsida</taxon>
        <taxon>eudicotyledons</taxon>
        <taxon>Gunneridae</taxon>
        <taxon>Pentapetalae</taxon>
        <taxon>rosids</taxon>
        <taxon>malvids</taxon>
        <taxon>Sapindales</taxon>
        <taxon>Rutaceae</taxon>
        <taxon>Aurantioideae</taxon>
        <taxon>Citrus</taxon>
    </lineage>
</organism>
<protein>
    <recommendedName>
        <fullName evidence="3">GRAM domain-containing protein</fullName>
    </recommendedName>
</protein>
<gene>
    <name evidence="1" type="ORF">CISIN_1g044101mg</name>
</gene>
<dbReference type="Proteomes" id="UP000027120">
    <property type="component" value="Unassembled WGS sequence"/>
</dbReference>
<evidence type="ECO:0000313" key="1">
    <source>
        <dbReference type="EMBL" id="KDO39984.1"/>
    </source>
</evidence>
<dbReference type="SMR" id="A0A067DAG1"/>
<name>A0A067DAG1_CITSI</name>
<evidence type="ECO:0008006" key="3">
    <source>
        <dbReference type="Google" id="ProtNLM"/>
    </source>
</evidence>
<dbReference type="AlphaFoldDB" id="A0A067DAG1"/>
<dbReference type="PANTHER" id="PTHR31969">
    <property type="entry name" value="GEM-LIKE PROTEIN 2"/>
    <property type="match status" value="1"/>
</dbReference>
<sequence length="96" mass="11170">KMGTKIFETVKWKLSLGAIIIQKGGRKNILKQIFVLRPIKKIKNIYESENVNTPDQNYIGVVTVEDFQFWFMGFLRYEKACINLQKAISKSTKLND</sequence>
<reference evidence="1 2" key="1">
    <citation type="submission" date="2014-04" db="EMBL/GenBank/DDBJ databases">
        <authorList>
            <consortium name="International Citrus Genome Consortium"/>
            <person name="Gmitter F."/>
            <person name="Chen C."/>
            <person name="Farmerie W."/>
            <person name="Harkins T."/>
            <person name="Desany B."/>
            <person name="Mohiuddin M."/>
            <person name="Kodira C."/>
            <person name="Borodovsky M."/>
            <person name="Lomsadze A."/>
            <person name="Burns P."/>
            <person name="Jenkins J."/>
            <person name="Prochnik S."/>
            <person name="Shu S."/>
            <person name="Chapman J."/>
            <person name="Pitluck S."/>
            <person name="Schmutz J."/>
            <person name="Rokhsar D."/>
        </authorList>
    </citation>
    <scope>NUCLEOTIDE SEQUENCE</scope>
</reference>
<feature type="non-terminal residue" evidence="1">
    <location>
        <position position="1"/>
    </location>
</feature>
<dbReference type="STRING" id="2711.A0A067DAG1"/>
<accession>A0A067DAG1</accession>
<proteinExistence type="predicted"/>
<evidence type="ECO:0000313" key="2">
    <source>
        <dbReference type="Proteomes" id="UP000027120"/>
    </source>
</evidence>
<dbReference type="InterPro" id="IPR037848">
    <property type="entry name" value="GEM-like"/>
</dbReference>